<evidence type="ECO:0000313" key="3">
    <source>
        <dbReference type="Proteomes" id="UP000324222"/>
    </source>
</evidence>
<feature type="region of interest" description="Disordered" evidence="1">
    <location>
        <begin position="25"/>
        <end position="64"/>
    </location>
</feature>
<dbReference type="AlphaFoldDB" id="A0A5B7GRP0"/>
<gene>
    <name evidence="2" type="ORF">E2C01_056932</name>
</gene>
<proteinExistence type="predicted"/>
<dbReference type="OrthoDB" id="2139348at2759"/>
<dbReference type="EMBL" id="VSRR010020105">
    <property type="protein sequence ID" value="MPC62841.1"/>
    <property type="molecule type" value="Genomic_DNA"/>
</dbReference>
<organism evidence="2 3">
    <name type="scientific">Portunus trituberculatus</name>
    <name type="common">Swimming crab</name>
    <name type="synonym">Neptunus trituberculatus</name>
    <dbReference type="NCBI Taxonomy" id="210409"/>
    <lineage>
        <taxon>Eukaryota</taxon>
        <taxon>Metazoa</taxon>
        <taxon>Ecdysozoa</taxon>
        <taxon>Arthropoda</taxon>
        <taxon>Crustacea</taxon>
        <taxon>Multicrustacea</taxon>
        <taxon>Malacostraca</taxon>
        <taxon>Eumalacostraca</taxon>
        <taxon>Eucarida</taxon>
        <taxon>Decapoda</taxon>
        <taxon>Pleocyemata</taxon>
        <taxon>Brachyura</taxon>
        <taxon>Eubrachyura</taxon>
        <taxon>Portunoidea</taxon>
        <taxon>Portunidae</taxon>
        <taxon>Portuninae</taxon>
        <taxon>Portunus</taxon>
    </lineage>
</organism>
<name>A0A5B7GRP0_PORTR</name>
<sequence length="104" mass="11027">MSVPCSDNHVLQGFGIVTRHQNNTLTPSLGVVTPPQTGDKPISSGGESVIPSPSGPVSAPETGSTRLAMPLKEDSREFVCGWGAAFINITVTFPMNKVMFRQVN</sequence>
<evidence type="ECO:0000313" key="2">
    <source>
        <dbReference type="EMBL" id="MPC62841.1"/>
    </source>
</evidence>
<accession>A0A5B7GRP0</accession>
<evidence type="ECO:0000256" key="1">
    <source>
        <dbReference type="SAM" id="MobiDB-lite"/>
    </source>
</evidence>
<protein>
    <submittedName>
        <fullName evidence="2">Uncharacterized protein</fullName>
    </submittedName>
</protein>
<keyword evidence="3" id="KW-1185">Reference proteome</keyword>
<comment type="caution">
    <text evidence="2">The sequence shown here is derived from an EMBL/GenBank/DDBJ whole genome shotgun (WGS) entry which is preliminary data.</text>
</comment>
<reference evidence="2 3" key="1">
    <citation type="submission" date="2019-05" db="EMBL/GenBank/DDBJ databases">
        <title>Another draft genome of Portunus trituberculatus and its Hox gene families provides insights of decapod evolution.</title>
        <authorList>
            <person name="Jeong J.-H."/>
            <person name="Song I."/>
            <person name="Kim S."/>
            <person name="Choi T."/>
            <person name="Kim D."/>
            <person name="Ryu S."/>
            <person name="Kim W."/>
        </authorList>
    </citation>
    <scope>NUCLEOTIDE SEQUENCE [LARGE SCALE GENOMIC DNA]</scope>
    <source>
        <tissue evidence="2">Muscle</tissue>
    </source>
</reference>
<dbReference type="Proteomes" id="UP000324222">
    <property type="component" value="Unassembled WGS sequence"/>
</dbReference>